<evidence type="ECO:0000256" key="5">
    <source>
        <dbReference type="ARBA" id="ARBA00023136"/>
    </source>
</evidence>
<dbReference type="SUPFAM" id="SSF161070">
    <property type="entry name" value="SNF-like"/>
    <property type="match status" value="1"/>
</dbReference>
<organism evidence="7">
    <name type="scientific">candidate division WOR-3 bacterium</name>
    <dbReference type="NCBI Taxonomy" id="2052148"/>
    <lineage>
        <taxon>Bacteria</taxon>
        <taxon>Bacteria division WOR-3</taxon>
    </lineage>
</organism>
<feature type="transmembrane region" description="Helical" evidence="6">
    <location>
        <begin position="236"/>
        <end position="260"/>
    </location>
</feature>
<reference evidence="7" key="1">
    <citation type="journal article" date="2020" name="mSystems">
        <title>Genome- and Community-Level Interaction Insights into Carbon Utilization and Element Cycling Functions of Hydrothermarchaeota in Hydrothermal Sediment.</title>
        <authorList>
            <person name="Zhou Z."/>
            <person name="Liu Y."/>
            <person name="Xu W."/>
            <person name="Pan J."/>
            <person name="Luo Z.H."/>
            <person name="Li M."/>
        </authorList>
    </citation>
    <scope>NUCLEOTIDE SEQUENCE [LARGE SCALE GENOMIC DNA]</scope>
    <source>
        <strain evidence="7">HyVt-102</strain>
    </source>
</reference>
<dbReference type="PANTHER" id="PTHR11616:SF240">
    <property type="entry name" value="BLOATED TUBULES, ISOFORM B-RELATED"/>
    <property type="match status" value="1"/>
</dbReference>
<feature type="transmembrane region" description="Helical" evidence="6">
    <location>
        <begin position="101"/>
        <end position="123"/>
    </location>
</feature>
<feature type="transmembrane region" description="Helical" evidence="6">
    <location>
        <begin position="441"/>
        <end position="467"/>
    </location>
</feature>
<feature type="transmembrane region" description="Helical" evidence="6">
    <location>
        <begin position="328"/>
        <end position="352"/>
    </location>
</feature>
<dbReference type="PROSITE" id="PS50267">
    <property type="entry name" value="NA_NEUROTRAN_SYMP_3"/>
    <property type="match status" value="1"/>
</dbReference>
<evidence type="ECO:0000256" key="2">
    <source>
        <dbReference type="ARBA" id="ARBA00022448"/>
    </source>
</evidence>
<protein>
    <submittedName>
        <fullName evidence="7">Sodium-dependent transporter</fullName>
    </submittedName>
</protein>
<feature type="transmembrane region" description="Helical" evidence="6">
    <location>
        <begin position="479"/>
        <end position="499"/>
    </location>
</feature>
<dbReference type="PRINTS" id="PR00176">
    <property type="entry name" value="NANEUSMPORT"/>
</dbReference>
<dbReference type="EMBL" id="DQWE01000105">
    <property type="protein sequence ID" value="HDI82616.1"/>
    <property type="molecule type" value="Genomic_DNA"/>
</dbReference>
<accession>A0A7C0V9Y3</accession>
<dbReference type="CDD" id="cd10334">
    <property type="entry name" value="SLC6sbd_u1"/>
    <property type="match status" value="1"/>
</dbReference>
<dbReference type="Proteomes" id="UP000885847">
    <property type="component" value="Unassembled WGS sequence"/>
</dbReference>
<dbReference type="GO" id="GO:0005886">
    <property type="term" value="C:plasma membrane"/>
    <property type="evidence" value="ECO:0007669"/>
    <property type="project" value="TreeGrafter"/>
</dbReference>
<evidence type="ECO:0000256" key="3">
    <source>
        <dbReference type="ARBA" id="ARBA00022692"/>
    </source>
</evidence>
<comment type="subcellular location">
    <subcellularLocation>
        <location evidence="1">Membrane</location>
        <topology evidence="1">Multi-pass membrane protein</topology>
    </subcellularLocation>
</comment>
<feature type="transmembrane region" description="Helical" evidence="6">
    <location>
        <begin position="37"/>
        <end position="60"/>
    </location>
</feature>
<evidence type="ECO:0000256" key="1">
    <source>
        <dbReference type="ARBA" id="ARBA00004141"/>
    </source>
</evidence>
<feature type="transmembrane region" description="Helical" evidence="6">
    <location>
        <begin position="272"/>
        <end position="297"/>
    </location>
</feature>
<feature type="transmembrane region" description="Helical" evidence="6">
    <location>
        <begin position="161"/>
        <end position="178"/>
    </location>
</feature>
<keyword evidence="3 6" id="KW-0812">Transmembrane</keyword>
<gene>
    <name evidence="7" type="ORF">ENF18_02350</name>
</gene>
<feature type="transmembrane region" description="Helical" evidence="6">
    <location>
        <begin position="12"/>
        <end position="31"/>
    </location>
</feature>
<comment type="caution">
    <text evidence="7">The sequence shown here is derived from an EMBL/GenBank/DDBJ whole genome shotgun (WGS) entry which is preliminary data.</text>
</comment>
<dbReference type="Pfam" id="PF00209">
    <property type="entry name" value="SNF"/>
    <property type="match status" value="2"/>
</dbReference>
<feature type="transmembrane region" description="Helical" evidence="6">
    <location>
        <begin position="372"/>
        <end position="394"/>
    </location>
</feature>
<keyword evidence="4 6" id="KW-1133">Transmembrane helix</keyword>
<feature type="transmembrane region" description="Helical" evidence="6">
    <location>
        <begin position="190"/>
        <end position="216"/>
    </location>
</feature>
<dbReference type="InterPro" id="IPR037272">
    <property type="entry name" value="SNS_sf"/>
</dbReference>
<name>A0A7C0V9Y3_UNCW3</name>
<keyword evidence="5 6" id="KW-0472">Membrane</keyword>
<dbReference type="NCBIfam" id="NF037979">
    <property type="entry name" value="Na_transp"/>
    <property type="match status" value="1"/>
</dbReference>
<dbReference type="GO" id="GO:0035725">
    <property type="term" value="P:sodium ion transmembrane transport"/>
    <property type="evidence" value="ECO:0007669"/>
    <property type="project" value="TreeGrafter"/>
</dbReference>
<dbReference type="InterPro" id="IPR000175">
    <property type="entry name" value="Na/ntran_symport"/>
</dbReference>
<dbReference type="PANTHER" id="PTHR11616">
    <property type="entry name" value="SODIUM/CHLORIDE DEPENDENT TRANSPORTER"/>
    <property type="match status" value="1"/>
</dbReference>
<feature type="transmembrane region" description="Helical" evidence="6">
    <location>
        <begin position="400"/>
        <end position="421"/>
    </location>
</feature>
<keyword evidence="2" id="KW-0813">Transport</keyword>
<proteinExistence type="predicted"/>
<dbReference type="AlphaFoldDB" id="A0A7C0V9Y3"/>
<evidence type="ECO:0000256" key="6">
    <source>
        <dbReference type="SAM" id="Phobius"/>
    </source>
</evidence>
<sequence>MKEHAYWDNRVAFVLAAIGSAIGLGNIWRFPYICYKFGGGAFLFAYLIVLIIVGIPLLLLEFSIGYKLKGSAPFSLGRIHYRVKGFEDEVELVERRGSFEWVGWFAILVGFGITTYYSVIMGWSADYLVYSFNTAWGNAPKEFFFNRVLGLTDSIFHLGGIRWPILLGLAVSWVWIVLSIWKGAKTVSKVVYVTVLLPWAILLVFVIRGLTLPGAFEGIKYYLTPDWSKLLHAELWHAAISQVFFSLTVGFGVMIAYASFLPPKSDIVNNAFLIGLADAATAYVGGFAVFSTLGYYAHLQGVPVSQVMKSGPELAFVTYPTIINHLPLAPLFGVLFFLMLLTLAIDSAFSLVESVVASIMDKFGIRRWKANIGVAVVGFLIGILYTTGGGLYWLDVVDHFMNNYGLFLVGLLESVIIAYFYRAENMRSFANSISERQIGKWWNFSIKWIVPLSALVLLVFSFTGTILSPYGGYPRRAEFLGGWLVLGVFIIASLVLSRYKKGGEA</sequence>
<evidence type="ECO:0000313" key="7">
    <source>
        <dbReference type="EMBL" id="HDI82616.1"/>
    </source>
</evidence>
<evidence type="ECO:0000256" key="4">
    <source>
        <dbReference type="ARBA" id="ARBA00022989"/>
    </source>
</evidence>